<dbReference type="PANTHER" id="PTHR36766:SF44">
    <property type="entry name" value="NBS-CODING RESISTANCE GENE ANALOG"/>
    <property type="match status" value="1"/>
</dbReference>
<dbReference type="Gene3D" id="3.40.50.300">
    <property type="entry name" value="P-loop containing nucleotide triphosphate hydrolases"/>
    <property type="match status" value="1"/>
</dbReference>
<dbReference type="PRINTS" id="PR00364">
    <property type="entry name" value="DISEASERSIST"/>
</dbReference>
<evidence type="ECO:0000256" key="1">
    <source>
        <dbReference type="ARBA" id="ARBA00022614"/>
    </source>
</evidence>
<protein>
    <submittedName>
        <fullName evidence="4">RGA</fullName>
    </submittedName>
</protein>
<dbReference type="AlphaFoldDB" id="Q3I0K1"/>
<dbReference type="EMBL" id="DQ174431">
    <property type="protein sequence ID" value="ABA60365.1"/>
    <property type="molecule type" value="Genomic_DNA"/>
</dbReference>
<sequence>GGVGKTTLATNAFQHQLIVERFDVCLWATISQQYNVVKTLAQLLCAPESTGATVDGLGERLYKRLCRQRYLIVLDDMWSVEAWDEIKLFFPDMKNGSRIVVTTRHSYMAKHLDNSWLEMHCLDEDKSWDLFCQKTSVCPLELEEIGKKIVDKCSGLPLAL</sequence>
<name>Q3I0K1_MENLO</name>
<dbReference type="InterPro" id="IPR002182">
    <property type="entry name" value="NB-ARC"/>
</dbReference>
<feature type="non-terminal residue" evidence="4">
    <location>
        <position position="160"/>
    </location>
</feature>
<feature type="domain" description="NB-ARC" evidence="3">
    <location>
        <begin position="1"/>
        <end position="135"/>
    </location>
</feature>
<keyword evidence="1" id="KW-0433">Leucine-rich repeat</keyword>
<organism evidence="4">
    <name type="scientific">Mentha longifolia</name>
    <name type="common">Horse mint</name>
    <name type="synonym">Mentha spicata var. longifolia</name>
    <dbReference type="NCBI Taxonomy" id="38859"/>
    <lineage>
        <taxon>Eukaryota</taxon>
        <taxon>Viridiplantae</taxon>
        <taxon>Streptophyta</taxon>
        <taxon>Embryophyta</taxon>
        <taxon>Tracheophyta</taxon>
        <taxon>Spermatophyta</taxon>
        <taxon>Magnoliopsida</taxon>
        <taxon>eudicotyledons</taxon>
        <taxon>Gunneridae</taxon>
        <taxon>Pentapetalae</taxon>
        <taxon>asterids</taxon>
        <taxon>lamiids</taxon>
        <taxon>Lamiales</taxon>
        <taxon>Lamiaceae</taxon>
        <taxon>Nepetoideae</taxon>
        <taxon>Mentheae</taxon>
        <taxon>Menthinae</taxon>
        <taxon>Mentha</taxon>
    </lineage>
</organism>
<evidence type="ECO:0000259" key="3">
    <source>
        <dbReference type="Pfam" id="PF00931"/>
    </source>
</evidence>
<accession>Q3I0K1</accession>
<dbReference type="InterPro" id="IPR042197">
    <property type="entry name" value="Apaf_helical"/>
</dbReference>
<proteinExistence type="predicted"/>
<dbReference type="PANTHER" id="PTHR36766">
    <property type="entry name" value="PLANT BROAD-SPECTRUM MILDEW RESISTANCE PROTEIN RPW8"/>
    <property type="match status" value="1"/>
</dbReference>
<dbReference type="GO" id="GO:0006952">
    <property type="term" value="P:defense response"/>
    <property type="evidence" value="ECO:0007669"/>
    <property type="project" value="UniProtKB-KW"/>
</dbReference>
<reference evidence="4" key="1">
    <citation type="submission" date="2005-08" db="EMBL/GenBank/DDBJ databases">
        <title>Resistance gene analogs (RGAs) from Mentha longifolia.</title>
        <authorList>
            <person name="Davis T.M."/>
            <person name="Vining K.J."/>
        </authorList>
    </citation>
    <scope>NUCLEOTIDE SEQUENCE</scope>
</reference>
<keyword evidence="2" id="KW-0611">Plant defense</keyword>
<feature type="non-terminal residue" evidence="4">
    <location>
        <position position="1"/>
    </location>
</feature>
<dbReference type="Pfam" id="PF00931">
    <property type="entry name" value="NB-ARC"/>
    <property type="match status" value="1"/>
</dbReference>
<dbReference type="InterPro" id="IPR027417">
    <property type="entry name" value="P-loop_NTPase"/>
</dbReference>
<dbReference type="SUPFAM" id="SSF52540">
    <property type="entry name" value="P-loop containing nucleoside triphosphate hydrolases"/>
    <property type="match status" value="1"/>
</dbReference>
<dbReference type="Gene3D" id="1.10.8.430">
    <property type="entry name" value="Helical domain of apoptotic protease-activating factors"/>
    <property type="match status" value="1"/>
</dbReference>
<dbReference type="GO" id="GO:0043531">
    <property type="term" value="F:ADP binding"/>
    <property type="evidence" value="ECO:0007669"/>
    <property type="project" value="InterPro"/>
</dbReference>
<evidence type="ECO:0000256" key="2">
    <source>
        <dbReference type="ARBA" id="ARBA00022821"/>
    </source>
</evidence>
<evidence type="ECO:0000313" key="4">
    <source>
        <dbReference type="EMBL" id="ABA60365.1"/>
    </source>
</evidence>